<feature type="signal peptide" evidence="1">
    <location>
        <begin position="1"/>
        <end position="24"/>
    </location>
</feature>
<evidence type="ECO:0008006" key="4">
    <source>
        <dbReference type="Google" id="ProtNLM"/>
    </source>
</evidence>
<name>A0A2N3Q0K3_9PROT</name>
<gene>
    <name evidence="2" type="ORF">CWS72_03025</name>
</gene>
<keyword evidence="3" id="KW-1185">Reference proteome</keyword>
<evidence type="ECO:0000313" key="3">
    <source>
        <dbReference type="Proteomes" id="UP000233293"/>
    </source>
</evidence>
<reference evidence="3" key="1">
    <citation type="submission" date="2017-12" db="EMBL/GenBank/DDBJ databases">
        <title>Draft genome sequence of Telmatospirillum siberiense 26-4b1T, an acidotolerant peatland alphaproteobacterium potentially involved in sulfur cycling.</title>
        <authorList>
            <person name="Hausmann B."/>
            <person name="Pjevac P."/>
            <person name="Schreck K."/>
            <person name="Herbold C.W."/>
            <person name="Daims H."/>
            <person name="Wagner M."/>
            <person name="Pester M."/>
            <person name="Loy A."/>
        </authorList>
    </citation>
    <scope>NUCLEOTIDE SEQUENCE [LARGE SCALE GENOMIC DNA]</scope>
    <source>
        <strain evidence="3">26-4b1</strain>
    </source>
</reference>
<dbReference type="InterPro" id="IPR025737">
    <property type="entry name" value="FApF"/>
</dbReference>
<dbReference type="OrthoDB" id="109533at2"/>
<protein>
    <recommendedName>
        <fullName evidence="4">Phenol degradation protein meta</fullName>
    </recommendedName>
</protein>
<dbReference type="Pfam" id="PF13557">
    <property type="entry name" value="Phenol_MetA_deg"/>
    <property type="match status" value="1"/>
</dbReference>
<comment type="caution">
    <text evidence="2">The sequence shown here is derived from an EMBL/GenBank/DDBJ whole genome shotgun (WGS) entry which is preliminary data.</text>
</comment>
<dbReference type="RefSeq" id="WP_101249082.1">
    <property type="nucleotide sequence ID" value="NZ_PIUM01000002.1"/>
</dbReference>
<accession>A0A2N3Q0K3</accession>
<dbReference type="AlphaFoldDB" id="A0A2N3Q0K3"/>
<organism evidence="2 3">
    <name type="scientific">Telmatospirillum siberiense</name>
    <dbReference type="NCBI Taxonomy" id="382514"/>
    <lineage>
        <taxon>Bacteria</taxon>
        <taxon>Pseudomonadati</taxon>
        <taxon>Pseudomonadota</taxon>
        <taxon>Alphaproteobacteria</taxon>
        <taxon>Rhodospirillales</taxon>
        <taxon>Rhodospirillaceae</taxon>
        <taxon>Telmatospirillum</taxon>
    </lineage>
</organism>
<dbReference type="EMBL" id="PIUM01000002">
    <property type="protein sequence ID" value="PKU26121.1"/>
    <property type="molecule type" value="Genomic_DNA"/>
</dbReference>
<evidence type="ECO:0000256" key="1">
    <source>
        <dbReference type="SAM" id="SignalP"/>
    </source>
</evidence>
<sequence length="325" mass="34789">MNQLKTLGPYACLVVALAMAPLGAAYGEEKKSPMMPGGSAGNAAGALPPEGLYFNNEVTIEQGKLVDGEGRTSKTPAGTNVKAFQVDVTPSLLWVPGVKVLGASYGVAITQPYAWLNTDFGGASTGGDSTSNKGFFNTILTPAILSWDVGNGIFIGSGLSVYVKDGHFTHHYSAAQGRETLSNGSFANNYWTFQPNFAVSYLANGWNLTMNHVVDFNTKNDVTNYQSGNAYYLDLTATKKFGPWEFGAIGNILEQWQPDKVRGVKVAAVDGLSSAGNQSEVLAMGPLVAYNFGKASLRLRYLQPIRSENQGDISFIRLDLSVPLY</sequence>
<keyword evidence="1" id="KW-0732">Signal</keyword>
<dbReference type="Proteomes" id="UP000233293">
    <property type="component" value="Unassembled WGS sequence"/>
</dbReference>
<proteinExistence type="predicted"/>
<evidence type="ECO:0000313" key="2">
    <source>
        <dbReference type="EMBL" id="PKU26121.1"/>
    </source>
</evidence>
<feature type="chain" id="PRO_5014755775" description="Phenol degradation protein meta" evidence="1">
    <location>
        <begin position="25"/>
        <end position="325"/>
    </location>
</feature>